<organism evidence="1 2">
    <name type="scientific">Brevibacterium linens</name>
    <dbReference type="NCBI Taxonomy" id="1703"/>
    <lineage>
        <taxon>Bacteria</taxon>
        <taxon>Bacillati</taxon>
        <taxon>Actinomycetota</taxon>
        <taxon>Actinomycetes</taxon>
        <taxon>Micrococcales</taxon>
        <taxon>Brevibacteriaceae</taxon>
        <taxon>Brevibacterium</taxon>
    </lineage>
</organism>
<comment type="caution">
    <text evidence="1">The sequence shown here is derived from an EMBL/GenBank/DDBJ whole genome shotgun (WGS) entry which is preliminary data.</text>
</comment>
<dbReference type="RefSeq" id="WP_039206222.1">
    <property type="nucleotide sequence ID" value="NZ_JBCLTJ010000018.1"/>
</dbReference>
<gene>
    <name evidence="1" type="ORF">AE0388_0177</name>
</gene>
<dbReference type="InterPro" id="IPR012349">
    <property type="entry name" value="Split_barrel_FMN-bd"/>
</dbReference>
<proteinExistence type="predicted"/>
<dbReference type="EMBL" id="JTJZ01000006">
    <property type="protein sequence ID" value="KHS54334.1"/>
    <property type="molecule type" value="Genomic_DNA"/>
</dbReference>
<dbReference type="Gene3D" id="2.30.110.10">
    <property type="entry name" value="Electron Transport, Fmn-binding Protein, Chain A"/>
    <property type="match status" value="1"/>
</dbReference>
<sequence>MSTESPWTLDAKDCWEHLRSTTVGRLAVIVDDAPEIFPVNFTVEHSALVIRTGDGTKIDALRSHPRVAFEIDGVDEETAFSVVVKGDAKEITAPDDLRSTVSLDVSPLQPGTKNHFVRILAEEVTGRSFPVTDPTTWKSALSDVARAQHE</sequence>
<evidence type="ECO:0000313" key="1">
    <source>
        <dbReference type="EMBL" id="KHS54334.1"/>
    </source>
</evidence>
<keyword evidence="2" id="KW-1185">Reference proteome</keyword>
<accession>A0A0B9AYC4</accession>
<reference evidence="1 2" key="1">
    <citation type="submission" date="2014-11" db="EMBL/GenBank/DDBJ databases">
        <title>Draft Genome Sequence of Brevibacterium linens AE038-8.</title>
        <authorList>
            <person name="Maizel D."/>
            <person name="Utturkar S.M."/>
            <person name="Brown S.D."/>
            <person name="Ferrero M."/>
            <person name="Rosen B.P."/>
        </authorList>
    </citation>
    <scope>NUCLEOTIDE SEQUENCE [LARGE SCALE GENOMIC DNA]</scope>
    <source>
        <strain evidence="1 2">AE038-8</strain>
    </source>
</reference>
<name>A0A0B9AYC4_BRELN</name>
<dbReference type="SUPFAM" id="SSF50475">
    <property type="entry name" value="FMN-binding split barrel"/>
    <property type="match status" value="1"/>
</dbReference>
<protein>
    <submittedName>
        <fullName evidence="1">Pyridoxamine 5'-phosphate oxidase-related protein</fullName>
    </submittedName>
</protein>
<dbReference type="InterPro" id="IPR024747">
    <property type="entry name" value="Pyridox_Oxase-rel"/>
</dbReference>
<dbReference type="PATRIC" id="fig|1703.6.peg.32"/>
<dbReference type="Proteomes" id="UP000031488">
    <property type="component" value="Unassembled WGS sequence"/>
</dbReference>
<dbReference type="OrthoDB" id="7062584at2"/>
<evidence type="ECO:0000313" key="2">
    <source>
        <dbReference type="Proteomes" id="UP000031488"/>
    </source>
</evidence>
<dbReference type="AlphaFoldDB" id="A0A0B9AYC4"/>
<dbReference type="Pfam" id="PF12900">
    <property type="entry name" value="Pyridox_ox_2"/>
    <property type="match status" value="1"/>
</dbReference>